<name>A0ACB9ELG0_ARCLA</name>
<organism evidence="1 2">
    <name type="scientific">Arctium lappa</name>
    <name type="common">Greater burdock</name>
    <name type="synonym">Lappa major</name>
    <dbReference type="NCBI Taxonomy" id="4217"/>
    <lineage>
        <taxon>Eukaryota</taxon>
        <taxon>Viridiplantae</taxon>
        <taxon>Streptophyta</taxon>
        <taxon>Embryophyta</taxon>
        <taxon>Tracheophyta</taxon>
        <taxon>Spermatophyta</taxon>
        <taxon>Magnoliopsida</taxon>
        <taxon>eudicotyledons</taxon>
        <taxon>Gunneridae</taxon>
        <taxon>Pentapetalae</taxon>
        <taxon>asterids</taxon>
        <taxon>campanulids</taxon>
        <taxon>Asterales</taxon>
        <taxon>Asteraceae</taxon>
        <taxon>Carduoideae</taxon>
        <taxon>Cardueae</taxon>
        <taxon>Arctiinae</taxon>
        <taxon>Arctium</taxon>
    </lineage>
</organism>
<gene>
    <name evidence="1" type="ORF">L6452_07579</name>
</gene>
<sequence>MNEYMVWWFSQKSPLANIAGFVFETRALICFTFPTIHRFTQNQKLDITSSISPSRHRLQNPNPISIQILLFNSD</sequence>
<evidence type="ECO:0000313" key="1">
    <source>
        <dbReference type="EMBL" id="KAI3759630.1"/>
    </source>
</evidence>
<protein>
    <submittedName>
        <fullName evidence="1">Uncharacterized protein</fullName>
    </submittedName>
</protein>
<keyword evidence="2" id="KW-1185">Reference proteome</keyword>
<proteinExistence type="predicted"/>
<comment type="caution">
    <text evidence="1">The sequence shown here is derived from an EMBL/GenBank/DDBJ whole genome shotgun (WGS) entry which is preliminary data.</text>
</comment>
<reference evidence="2" key="1">
    <citation type="journal article" date="2022" name="Mol. Ecol. Resour.">
        <title>The genomes of chicory, endive, great burdock and yacon provide insights into Asteraceae palaeo-polyploidization history and plant inulin production.</title>
        <authorList>
            <person name="Fan W."/>
            <person name="Wang S."/>
            <person name="Wang H."/>
            <person name="Wang A."/>
            <person name="Jiang F."/>
            <person name="Liu H."/>
            <person name="Zhao H."/>
            <person name="Xu D."/>
            <person name="Zhang Y."/>
        </authorList>
    </citation>
    <scope>NUCLEOTIDE SEQUENCE [LARGE SCALE GENOMIC DNA]</scope>
    <source>
        <strain evidence="2">cv. Niubang</strain>
    </source>
</reference>
<reference evidence="1 2" key="2">
    <citation type="journal article" date="2022" name="Mol. Ecol. Resour.">
        <title>The genomes of chicory, endive, great burdock and yacon provide insights into Asteraceae paleo-polyploidization history and plant inulin production.</title>
        <authorList>
            <person name="Fan W."/>
            <person name="Wang S."/>
            <person name="Wang H."/>
            <person name="Wang A."/>
            <person name="Jiang F."/>
            <person name="Liu H."/>
            <person name="Zhao H."/>
            <person name="Xu D."/>
            <person name="Zhang Y."/>
        </authorList>
    </citation>
    <scope>NUCLEOTIDE SEQUENCE [LARGE SCALE GENOMIC DNA]</scope>
    <source>
        <strain evidence="2">cv. Niubang</strain>
    </source>
</reference>
<dbReference type="EMBL" id="CM042048">
    <property type="protein sequence ID" value="KAI3759630.1"/>
    <property type="molecule type" value="Genomic_DNA"/>
</dbReference>
<evidence type="ECO:0000313" key="2">
    <source>
        <dbReference type="Proteomes" id="UP001055879"/>
    </source>
</evidence>
<dbReference type="Proteomes" id="UP001055879">
    <property type="component" value="Linkage Group LG02"/>
</dbReference>
<accession>A0ACB9ELG0</accession>